<comment type="caution">
    <text evidence="2">The sequence shown here is derived from an EMBL/GenBank/DDBJ whole genome shotgun (WGS) entry which is preliminary data.</text>
</comment>
<evidence type="ECO:0000313" key="3">
    <source>
        <dbReference type="Proteomes" id="UP001358417"/>
    </source>
</evidence>
<dbReference type="Proteomes" id="UP001358417">
    <property type="component" value="Unassembled WGS sequence"/>
</dbReference>
<accession>A0AAV9NDQ0</accession>
<feature type="compositionally biased region" description="Low complexity" evidence="1">
    <location>
        <begin position="115"/>
        <end position="127"/>
    </location>
</feature>
<dbReference type="GeneID" id="89981134"/>
<reference evidence="2 3" key="1">
    <citation type="submission" date="2023-08" db="EMBL/GenBank/DDBJ databases">
        <title>Black Yeasts Isolated from many extreme environments.</title>
        <authorList>
            <person name="Coleine C."/>
            <person name="Stajich J.E."/>
            <person name="Selbmann L."/>
        </authorList>
    </citation>
    <scope>NUCLEOTIDE SEQUENCE [LARGE SCALE GENOMIC DNA]</scope>
    <source>
        <strain evidence="2 3">CCFEE 5792</strain>
    </source>
</reference>
<feature type="region of interest" description="Disordered" evidence="1">
    <location>
        <begin position="102"/>
        <end position="200"/>
    </location>
</feature>
<organism evidence="2 3">
    <name type="scientific">Exophiala bonariae</name>
    <dbReference type="NCBI Taxonomy" id="1690606"/>
    <lineage>
        <taxon>Eukaryota</taxon>
        <taxon>Fungi</taxon>
        <taxon>Dikarya</taxon>
        <taxon>Ascomycota</taxon>
        <taxon>Pezizomycotina</taxon>
        <taxon>Eurotiomycetes</taxon>
        <taxon>Chaetothyriomycetidae</taxon>
        <taxon>Chaetothyriales</taxon>
        <taxon>Herpotrichiellaceae</taxon>
        <taxon>Exophiala</taxon>
    </lineage>
</organism>
<sequence length="277" mass="28695">MGLRGKLRQTFSSSSKKSASTSSASSKNNKNNKNTNSTSNTPSIYPNETHYTDRTDIEYYKPNEIPKSKYRGKVDPAHQASLGAFSLSDAFAATTRRASLALSGTFSPGGTKSQSRVPSRVPSRRPSMAAAVPEAGSNLRIEERAGSGGSEATRERSEDSNNTSSSAGASASAGDGPGSDTASTSLSGPTSTTGTTAPTTAVALTPMTTLTSPSNPKLAGVSSDGGLDLDADVAPSTLLSKQITAHDTPFTAEELEMAMTRATFRDRDGVLHDVHVA</sequence>
<keyword evidence="3" id="KW-1185">Reference proteome</keyword>
<dbReference type="RefSeq" id="XP_064707679.1">
    <property type="nucleotide sequence ID" value="XM_064856503.1"/>
</dbReference>
<feature type="compositionally biased region" description="Polar residues" evidence="1">
    <location>
        <begin position="102"/>
        <end position="114"/>
    </location>
</feature>
<proteinExistence type="predicted"/>
<feature type="compositionally biased region" description="Basic and acidic residues" evidence="1">
    <location>
        <begin position="50"/>
        <end position="59"/>
    </location>
</feature>
<evidence type="ECO:0000256" key="1">
    <source>
        <dbReference type="SAM" id="MobiDB-lite"/>
    </source>
</evidence>
<feature type="compositionally biased region" description="Low complexity" evidence="1">
    <location>
        <begin position="160"/>
        <end position="200"/>
    </location>
</feature>
<dbReference type="EMBL" id="JAVRRD010000009">
    <property type="protein sequence ID" value="KAK5055248.1"/>
    <property type="molecule type" value="Genomic_DNA"/>
</dbReference>
<feature type="region of interest" description="Disordered" evidence="1">
    <location>
        <begin position="1"/>
        <end position="59"/>
    </location>
</feature>
<protein>
    <submittedName>
        <fullName evidence="2">Uncharacterized protein</fullName>
    </submittedName>
</protein>
<dbReference type="AlphaFoldDB" id="A0AAV9NDQ0"/>
<gene>
    <name evidence="2" type="ORF">LTR84_012998</name>
</gene>
<name>A0AAV9NDQ0_9EURO</name>
<evidence type="ECO:0000313" key="2">
    <source>
        <dbReference type="EMBL" id="KAK5055248.1"/>
    </source>
</evidence>
<feature type="compositionally biased region" description="Low complexity" evidence="1">
    <location>
        <begin position="12"/>
        <end position="41"/>
    </location>
</feature>